<feature type="region of interest" description="Disordered" evidence="1">
    <location>
        <begin position="34"/>
        <end position="62"/>
    </location>
</feature>
<organism evidence="2 4">
    <name type="scientific">Zopfia rhizophila CBS 207.26</name>
    <dbReference type="NCBI Taxonomy" id="1314779"/>
    <lineage>
        <taxon>Eukaryota</taxon>
        <taxon>Fungi</taxon>
        <taxon>Dikarya</taxon>
        <taxon>Ascomycota</taxon>
        <taxon>Pezizomycotina</taxon>
        <taxon>Dothideomycetes</taxon>
        <taxon>Dothideomycetes incertae sedis</taxon>
        <taxon>Zopfiaceae</taxon>
        <taxon>Zopfia</taxon>
    </lineage>
</organism>
<evidence type="ECO:0000313" key="4">
    <source>
        <dbReference type="Proteomes" id="UP000800200"/>
    </source>
</evidence>
<gene>
    <name evidence="3" type="ORF">K469DRAFT_705787</name>
    <name evidence="2" type="ORF">K469DRAFT_705814</name>
</gene>
<sequence>MPPTGPNTRRQGGNPSVLPIHRWRRWHWQVSDHRGHGGAVRSHGAIPSSPNNGHVRNGSGKH</sequence>
<evidence type="ECO:0000313" key="2">
    <source>
        <dbReference type="EMBL" id="KAF2174630.1"/>
    </source>
</evidence>
<evidence type="ECO:0000313" key="3">
    <source>
        <dbReference type="EMBL" id="KAF2174639.1"/>
    </source>
</evidence>
<name>A0A6A6D9I2_9PEZI</name>
<protein>
    <submittedName>
        <fullName evidence="2">Uncharacterized protein</fullName>
    </submittedName>
</protein>
<dbReference type="EMBL" id="ML994807">
    <property type="protein sequence ID" value="KAF2174630.1"/>
    <property type="molecule type" value="Genomic_DNA"/>
</dbReference>
<dbReference type="Proteomes" id="UP000800200">
    <property type="component" value="Unassembled WGS sequence"/>
</dbReference>
<keyword evidence="4" id="KW-1185">Reference proteome</keyword>
<feature type="non-terminal residue" evidence="2">
    <location>
        <position position="62"/>
    </location>
</feature>
<accession>A0A6A6D9I2</accession>
<dbReference type="EMBL" id="ML994804">
    <property type="protein sequence ID" value="KAF2174639.1"/>
    <property type="molecule type" value="Genomic_DNA"/>
</dbReference>
<dbReference type="AlphaFoldDB" id="A0A6A6D9I2"/>
<feature type="region of interest" description="Disordered" evidence="1">
    <location>
        <begin position="1"/>
        <end position="20"/>
    </location>
</feature>
<feature type="compositionally biased region" description="Polar residues" evidence="1">
    <location>
        <begin position="1"/>
        <end position="14"/>
    </location>
</feature>
<evidence type="ECO:0000256" key="1">
    <source>
        <dbReference type="SAM" id="MobiDB-lite"/>
    </source>
</evidence>
<proteinExistence type="predicted"/>
<reference evidence="2" key="1">
    <citation type="journal article" date="2020" name="Stud. Mycol.">
        <title>101 Dothideomycetes genomes: a test case for predicting lifestyles and emergence of pathogens.</title>
        <authorList>
            <person name="Haridas S."/>
            <person name="Albert R."/>
            <person name="Binder M."/>
            <person name="Bloem J."/>
            <person name="Labutti K."/>
            <person name="Salamov A."/>
            <person name="Andreopoulos B."/>
            <person name="Baker S."/>
            <person name="Barry K."/>
            <person name="Bills G."/>
            <person name="Bluhm B."/>
            <person name="Cannon C."/>
            <person name="Castanera R."/>
            <person name="Culley D."/>
            <person name="Daum C."/>
            <person name="Ezra D."/>
            <person name="Gonzalez J."/>
            <person name="Henrissat B."/>
            <person name="Kuo A."/>
            <person name="Liang C."/>
            <person name="Lipzen A."/>
            <person name="Lutzoni F."/>
            <person name="Magnuson J."/>
            <person name="Mondo S."/>
            <person name="Nolan M."/>
            <person name="Ohm R."/>
            <person name="Pangilinan J."/>
            <person name="Park H.-J."/>
            <person name="Ramirez L."/>
            <person name="Alfaro M."/>
            <person name="Sun H."/>
            <person name="Tritt A."/>
            <person name="Yoshinaga Y."/>
            <person name="Zwiers L.-H."/>
            <person name="Turgeon B."/>
            <person name="Goodwin S."/>
            <person name="Spatafora J."/>
            <person name="Crous P."/>
            <person name="Grigoriev I."/>
        </authorList>
    </citation>
    <scope>NUCLEOTIDE SEQUENCE</scope>
    <source>
        <strain evidence="2">CBS 207.26</strain>
    </source>
</reference>